<protein>
    <submittedName>
        <fullName evidence="3">Uncharacterized protein</fullName>
    </submittedName>
</protein>
<keyword evidence="2" id="KW-0812">Transmembrane</keyword>
<keyword evidence="2" id="KW-0472">Membrane</keyword>
<sequence length="282" mass="29678">MPTSVLLAVLAAAGLLALAPALVRRYDATERLVAERAMSTARVIERQRRRRTVPGRRPVNPPRSVSRVASAASPAPSSPIATSGASPAASASPPAGAAGPAAPVSGVPVSGVPVSGAPVSGVPVPGGAPSRRAGRSAARRRRPLPAHAPAVYRRRRVLAALVLLNVIELCGVGLVGPGFWIGSAPSMILLAAYVVHLRKRAVVERERRRQAARRAAWIAARQAELRREQARRAAARREALRRAAAARAAAQRESLRLSQRWVDGSARGPLRGRAYEARASGY</sequence>
<evidence type="ECO:0000256" key="2">
    <source>
        <dbReference type="SAM" id="Phobius"/>
    </source>
</evidence>
<evidence type="ECO:0000313" key="4">
    <source>
        <dbReference type="Proteomes" id="UP001501570"/>
    </source>
</evidence>
<gene>
    <name evidence="3" type="ORF">GCM10023322_54120</name>
</gene>
<dbReference type="Proteomes" id="UP001501570">
    <property type="component" value="Unassembled WGS sequence"/>
</dbReference>
<feature type="transmembrane region" description="Helical" evidence="2">
    <location>
        <begin position="178"/>
        <end position="197"/>
    </location>
</feature>
<comment type="caution">
    <text evidence="3">The sequence shown here is derived from an EMBL/GenBank/DDBJ whole genome shotgun (WGS) entry which is preliminary data.</text>
</comment>
<evidence type="ECO:0000256" key="1">
    <source>
        <dbReference type="SAM" id="MobiDB-lite"/>
    </source>
</evidence>
<feature type="compositionally biased region" description="Low complexity" evidence="1">
    <location>
        <begin position="55"/>
        <end position="102"/>
    </location>
</feature>
<evidence type="ECO:0000313" key="3">
    <source>
        <dbReference type="EMBL" id="GAA5193086.1"/>
    </source>
</evidence>
<feature type="region of interest" description="Disordered" evidence="1">
    <location>
        <begin position="45"/>
        <end position="102"/>
    </location>
</feature>
<feature type="region of interest" description="Disordered" evidence="1">
    <location>
        <begin position="118"/>
        <end position="142"/>
    </location>
</feature>
<dbReference type="EMBL" id="BAABJQ010000018">
    <property type="protein sequence ID" value="GAA5193086.1"/>
    <property type="molecule type" value="Genomic_DNA"/>
</dbReference>
<name>A0ABP9SB52_9ACTN</name>
<feature type="compositionally biased region" description="Low complexity" evidence="1">
    <location>
        <begin position="118"/>
        <end position="131"/>
    </location>
</feature>
<accession>A0ABP9SB52</accession>
<organism evidence="3 4">
    <name type="scientific">Rugosimonospora acidiphila</name>
    <dbReference type="NCBI Taxonomy" id="556531"/>
    <lineage>
        <taxon>Bacteria</taxon>
        <taxon>Bacillati</taxon>
        <taxon>Actinomycetota</taxon>
        <taxon>Actinomycetes</taxon>
        <taxon>Micromonosporales</taxon>
        <taxon>Micromonosporaceae</taxon>
        <taxon>Rugosimonospora</taxon>
    </lineage>
</organism>
<proteinExistence type="predicted"/>
<reference evidence="4" key="1">
    <citation type="journal article" date="2019" name="Int. J. Syst. Evol. Microbiol.">
        <title>The Global Catalogue of Microorganisms (GCM) 10K type strain sequencing project: providing services to taxonomists for standard genome sequencing and annotation.</title>
        <authorList>
            <consortium name="The Broad Institute Genomics Platform"/>
            <consortium name="The Broad Institute Genome Sequencing Center for Infectious Disease"/>
            <person name="Wu L."/>
            <person name="Ma J."/>
        </authorList>
    </citation>
    <scope>NUCLEOTIDE SEQUENCE [LARGE SCALE GENOMIC DNA]</scope>
    <source>
        <strain evidence="4">JCM 18304</strain>
    </source>
</reference>
<feature type="compositionally biased region" description="Basic residues" evidence="1">
    <location>
        <begin position="132"/>
        <end position="142"/>
    </location>
</feature>
<keyword evidence="4" id="KW-1185">Reference proteome</keyword>
<keyword evidence="2" id="KW-1133">Transmembrane helix</keyword>